<reference evidence="1 2" key="1">
    <citation type="submission" date="2012-10" db="EMBL/GenBank/DDBJ databases">
        <authorList>
            <person name="Zafar N."/>
            <person name="Inman J."/>
            <person name="Hall N."/>
            <person name="Lorenzi H."/>
            <person name="Caler E."/>
        </authorList>
    </citation>
    <scope>NUCLEOTIDE SEQUENCE [LARGE SCALE GENOMIC DNA]</scope>
    <source>
        <strain evidence="1 2">IP1</strain>
    </source>
</reference>
<dbReference type="RefSeq" id="XP_004257688.1">
    <property type="nucleotide sequence ID" value="XM_004257640.1"/>
</dbReference>
<dbReference type="SUPFAM" id="SSF57184">
    <property type="entry name" value="Growth factor receptor domain"/>
    <property type="match status" value="2"/>
</dbReference>
<dbReference type="PANTHER" id="PTHR23275:SF100">
    <property type="entry name" value="EGF-LIKE DOMAIN-CONTAINING PROTEIN"/>
    <property type="match status" value="1"/>
</dbReference>
<dbReference type="OrthoDB" id="311164at2759"/>
<keyword evidence="2" id="KW-1185">Reference proteome</keyword>
<evidence type="ECO:0000313" key="2">
    <source>
        <dbReference type="Proteomes" id="UP000014680"/>
    </source>
</evidence>
<dbReference type="OMA" id="GIICENC"/>
<dbReference type="Proteomes" id="UP000014680">
    <property type="component" value="Unassembled WGS sequence"/>
</dbReference>
<protein>
    <submittedName>
        <fullName evidence="1">Uncharacterized protein</fullName>
    </submittedName>
</protein>
<sequence length="286" mass="31639">MMGIILITLDVTDCQIVCITMIKICQKGTIRHCSVYTNKDTCSKCLEGMKPVGTQCEKINGCISSNGIICENCEPGMSLNNSECQPCASDKCIECNNPSSICSKCVNRYTITTKGGCKKCEEMEGCTSCANDKEEWCTSCSNNYRLVNHQCYQNIEGCYSYNNNPKVCDICSNGYTLNNGTCIKCEEIGCDKCDANGQNCLLCRSGYTFNGTNCLKCKDRCSSCFDDLSKCSSCSNLDTDTCDECFLMCVPKVNKTRCTDNACTVNNESFNICTECQNNYFLDDDY</sequence>
<dbReference type="InterPro" id="IPR052798">
    <property type="entry name" value="Giardia_VSA"/>
</dbReference>
<accession>A0A0A1U7S5</accession>
<dbReference type="EMBL" id="KB206483">
    <property type="protein sequence ID" value="ELP90917.1"/>
    <property type="molecule type" value="Genomic_DNA"/>
</dbReference>
<dbReference type="AlphaFoldDB" id="A0A0A1U7S5"/>
<dbReference type="PANTHER" id="PTHR23275">
    <property type="entry name" value="CABRIOLET.-RELATED"/>
    <property type="match status" value="1"/>
</dbReference>
<organism evidence="1 2">
    <name type="scientific">Entamoeba invadens IP1</name>
    <dbReference type="NCBI Taxonomy" id="370355"/>
    <lineage>
        <taxon>Eukaryota</taxon>
        <taxon>Amoebozoa</taxon>
        <taxon>Evosea</taxon>
        <taxon>Archamoebae</taxon>
        <taxon>Mastigamoebida</taxon>
        <taxon>Entamoebidae</taxon>
        <taxon>Entamoeba</taxon>
    </lineage>
</organism>
<dbReference type="VEuPathDB" id="AmoebaDB:EIN_361100"/>
<proteinExistence type="predicted"/>
<dbReference type="KEGG" id="eiv:EIN_361100"/>
<dbReference type="GeneID" id="14889853"/>
<evidence type="ECO:0000313" key="1">
    <source>
        <dbReference type="EMBL" id="ELP90917.1"/>
    </source>
</evidence>
<gene>
    <name evidence="1" type="ORF">EIN_361100</name>
</gene>
<name>A0A0A1U7S5_ENTIV</name>
<dbReference type="InterPro" id="IPR009030">
    <property type="entry name" value="Growth_fac_rcpt_cys_sf"/>
</dbReference>